<evidence type="ECO:0000256" key="5">
    <source>
        <dbReference type="ARBA" id="ARBA00022723"/>
    </source>
</evidence>
<keyword evidence="8" id="KW-0460">Magnesium</keyword>
<keyword evidence="5" id="KW-0479">Metal-binding</keyword>
<evidence type="ECO:0000256" key="6">
    <source>
        <dbReference type="ARBA" id="ARBA00022741"/>
    </source>
</evidence>
<evidence type="ECO:0000313" key="10">
    <source>
        <dbReference type="Proteomes" id="UP000613512"/>
    </source>
</evidence>
<keyword evidence="3" id="KW-0808">Transferase</keyword>
<dbReference type="Proteomes" id="UP000613512">
    <property type="component" value="Unassembled WGS sequence"/>
</dbReference>
<proteinExistence type="inferred from homology"/>
<dbReference type="EMBL" id="BMEY01000004">
    <property type="protein sequence ID" value="GGA67648.1"/>
    <property type="molecule type" value="Genomic_DNA"/>
</dbReference>
<accession>A0A916RSK8</accession>
<evidence type="ECO:0000256" key="1">
    <source>
        <dbReference type="ARBA" id="ARBA00001946"/>
    </source>
</evidence>
<dbReference type="Pfam" id="PF02696">
    <property type="entry name" value="SelO"/>
    <property type="match status" value="1"/>
</dbReference>
<keyword evidence="6" id="KW-0547">Nucleotide-binding</keyword>
<evidence type="ECO:0000256" key="8">
    <source>
        <dbReference type="ARBA" id="ARBA00022842"/>
    </source>
</evidence>
<dbReference type="GO" id="GO:0046872">
    <property type="term" value="F:metal ion binding"/>
    <property type="evidence" value="ECO:0007669"/>
    <property type="project" value="UniProtKB-KW"/>
</dbReference>
<comment type="similarity">
    <text evidence="2">Belongs to the SELO family.</text>
</comment>
<evidence type="ECO:0000313" key="9">
    <source>
        <dbReference type="EMBL" id="GGA67648.1"/>
    </source>
</evidence>
<name>A0A916RSK8_9BACI</name>
<dbReference type="InterPro" id="IPR003846">
    <property type="entry name" value="SelO"/>
</dbReference>
<evidence type="ECO:0000256" key="7">
    <source>
        <dbReference type="ARBA" id="ARBA00022840"/>
    </source>
</evidence>
<reference evidence="9" key="2">
    <citation type="submission" date="2020-09" db="EMBL/GenBank/DDBJ databases">
        <authorList>
            <person name="Sun Q."/>
            <person name="Zhou Y."/>
        </authorList>
    </citation>
    <scope>NUCLEOTIDE SEQUENCE</scope>
    <source>
        <strain evidence="9">CGMCC 1.12408</strain>
    </source>
</reference>
<dbReference type="PANTHER" id="PTHR12153">
    <property type="entry name" value="SELENOPROTEIN O"/>
    <property type="match status" value="1"/>
</dbReference>
<keyword evidence="4" id="KW-0548">Nucleotidyltransferase</keyword>
<evidence type="ECO:0000256" key="2">
    <source>
        <dbReference type="ARBA" id="ARBA00009747"/>
    </source>
</evidence>
<keyword evidence="7" id="KW-0067">ATP-binding</keyword>
<dbReference type="GO" id="GO:0005524">
    <property type="term" value="F:ATP binding"/>
    <property type="evidence" value="ECO:0007669"/>
    <property type="project" value="UniProtKB-KW"/>
</dbReference>
<comment type="caution">
    <text evidence="9">The sequence shown here is derived from an EMBL/GenBank/DDBJ whole genome shotgun (WGS) entry which is preliminary data.</text>
</comment>
<dbReference type="GO" id="GO:0016779">
    <property type="term" value="F:nucleotidyltransferase activity"/>
    <property type="evidence" value="ECO:0007669"/>
    <property type="project" value="UniProtKB-KW"/>
</dbReference>
<sequence length="114" mass="13661">MSDKLEFQQWFNKWQKRLEMQQESREEINELMRKNNPSIIPRNHRVEGALEAAVKNSDFSVMEALLNVLSNPFAPKNKLNMPNLPTLLQYHIKHFVRFEIKREVISRIHYKIIS</sequence>
<evidence type="ECO:0000256" key="4">
    <source>
        <dbReference type="ARBA" id="ARBA00022695"/>
    </source>
</evidence>
<protein>
    <submittedName>
        <fullName evidence="9">Uncharacterized protein</fullName>
    </submittedName>
</protein>
<dbReference type="PANTHER" id="PTHR12153:SF15">
    <property type="entry name" value="PROTEIN ADENYLYLTRANSFERASE SELO, MITOCHONDRIAL"/>
    <property type="match status" value="1"/>
</dbReference>
<dbReference type="AlphaFoldDB" id="A0A916RSK8"/>
<keyword evidence="10" id="KW-1185">Reference proteome</keyword>
<reference evidence="9" key="1">
    <citation type="journal article" date="2014" name="Int. J. Syst. Evol. Microbiol.">
        <title>Complete genome sequence of Corynebacterium casei LMG S-19264T (=DSM 44701T), isolated from a smear-ripened cheese.</title>
        <authorList>
            <consortium name="US DOE Joint Genome Institute (JGI-PGF)"/>
            <person name="Walter F."/>
            <person name="Albersmeier A."/>
            <person name="Kalinowski J."/>
            <person name="Ruckert C."/>
        </authorList>
    </citation>
    <scope>NUCLEOTIDE SEQUENCE</scope>
    <source>
        <strain evidence="9">CGMCC 1.12408</strain>
    </source>
</reference>
<gene>
    <name evidence="9" type="ORF">GCM10008025_09350</name>
</gene>
<comment type="cofactor">
    <cofactor evidence="1">
        <name>Mg(2+)</name>
        <dbReference type="ChEBI" id="CHEBI:18420"/>
    </cofactor>
</comment>
<evidence type="ECO:0000256" key="3">
    <source>
        <dbReference type="ARBA" id="ARBA00022679"/>
    </source>
</evidence>
<organism evidence="9 10">
    <name type="scientific">Ornithinibacillus halotolerans</name>
    <dbReference type="NCBI Taxonomy" id="1274357"/>
    <lineage>
        <taxon>Bacteria</taxon>
        <taxon>Bacillati</taxon>
        <taxon>Bacillota</taxon>
        <taxon>Bacilli</taxon>
        <taxon>Bacillales</taxon>
        <taxon>Bacillaceae</taxon>
        <taxon>Ornithinibacillus</taxon>
    </lineage>
</organism>